<sequence length="67" mass="7879">MTHFEFIASSANELALLRSRRLSLQARKASADFHSKQYRLLTEELKQVEMQLAYKEREVSQFVETNC</sequence>
<dbReference type="Proteomes" id="UP000316727">
    <property type="component" value="Unassembled WGS sequence"/>
</dbReference>
<proteinExistence type="predicted"/>
<reference evidence="2 3" key="1">
    <citation type="submission" date="2019-06" db="EMBL/GenBank/DDBJ databases">
        <title>A novel bacterium of genus Pontibacter, isolated from marine sediment.</title>
        <authorList>
            <person name="Huang H."/>
            <person name="Mo K."/>
            <person name="Hu Y."/>
        </authorList>
    </citation>
    <scope>NUCLEOTIDE SEQUENCE [LARGE SCALE GENOMIC DNA]</scope>
    <source>
        <strain evidence="2 3">HB172049</strain>
    </source>
</reference>
<evidence type="ECO:0000256" key="1">
    <source>
        <dbReference type="SAM" id="Coils"/>
    </source>
</evidence>
<name>A0A501W3T9_9BACT</name>
<dbReference type="EMBL" id="VFRQ01000005">
    <property type="protein sequence ID" value="TPE43948.1"/>
    <property type="molecule type" value="Genomic_DNA"/>
</dbReference>
<protein>
    <submittedName>
        <fullName evidence="2">Uncharacterized protein</fullName>
    </submittedName>
</protein>
<dbReference type="RefSeq" id="WP_140621571.1">
    <property type="nucleotide sequence ID" value="NZ_VFRQ01000005.1"/>
</dbReference>
<evidence type="ECO:0000313" key="2">
    <source>
        <dbReference type="EMBL" id="TPE43948.1"/>
    </source>
</evidence>
<keyword evidence="3" id="KW-1185">Reference proteome</keyword>
<gene>
    <name evidence="2" type="ORF">FJM65_11020</name>
</gene>
<accession>A0A501W3T9</accession>
<dbReference type="AlphaFoldDB" id="A0A501W3T9"/>
<keyword evidence="1" id="KW-0175">Coiled coil</keyword>
<organism evidence="2 3">
    <name type="scientific">Pontibacter mangrovi</name>
    <dbReference type="NCBI Taxonomy" id="2589816"/>
    <lineage>
        <taxon>Bacteria</taxon>
        <taxon>Pseudomonadati</taxon>
        <taxon>Bacteroidota</taxon>
        <taxon>Cytophagia</taxon>
        <taxon>Cytophagales</taxon>
        <taxon>Hymenobacteraceae</taxon>
        <taxon>Pontibacter</taxon>
    </lineage>
</organism>
<feature type="coiled-coil region" evidence="1">
    <location>
        <begin position="31"/>
        <end position="58"/>
    </location>
</feature>
<comment type="caution">
    <text evidence="2">The sequence shown here is derived from an EMBL/GenBank/DDBJ whole genome shotgun (WGS) entry which is preliminary data.</text>
</comment>
<evidence type="ECO:0000313" key="3">
    <source>
        <dbReference type="Proteomes" id="UP000316727"/>
    </source>
</evidence>